<evidence type="ECO:0000313" key="1">
    <source>
        <dbReference type="EMBL" id="NOJ75388.1"/>
    </source>
</evidence>
<organism evidence="1 2">
    <name type="scientific">Empedobacter stercoris</name>
    <dbReference type="NCBI Taxonomy" id="1628248"/>
    <lineage>
        <taxon>Bacteria</taxon>
        <taxon>Pseudomonadati</taxon>
        <taxon>Bacteroidota</taxon>
        <taxon>Flavobacteriia</taxon>
        <taxon>Flavobacteriales</taxon>
        <taxon>Weeksellaceae</taxon>
        <taxon>Empedobacter</taxon>
    </lineage>
</organism>
<proteinExistence type="predicted"/>
<dbReference type="Proteomes" id="UP000580344">
    <property type="component" value="Unassembled WGS sequence"/>
</dbReference>
<dbReference type="RefSeq" id="WP_171622707.1">
    <property type="nucleotide sequence ID" value="NZ_JABFOQ010000010.1"/>
</dbReference>
<gene>
    <name evidence="1" type="ORF">HMH06_05990</name>
</gene>
<reference evidence="1 2" key="1">
    <citation type="submission" date="2020-05" db="EMBL/GenBank/DDBJ databases">
        <title>Tigecycline resistant gene in Empedobacter stercoris.</title>
        <authorList>
            <person name="Chen Y."/>
            <person name="Cheng Y."/>
            <person name="Zhou K."/>
        </authorList>
    </citation>
    <scope>NUCLEOTIDE SEQUENCE [LARGE SCALE GENOMIC DNA]</scope>
    <source>
        <strain evidence="1 2">ES202</strain>
    </source>
</reference>
<sequence length="234" mass="28157">MINRYFNPIKNKLLKNEIESYKDKSIDYHEKKIIVNTIFQNKELRFYMSPFNFGTRYYNEQYERVIQHLLFEEKIESEKKYLINSISCFSNEISRLENLNEVDIKEFHSILEINYNKDLSKSKIKGFIDEYIYILKYLKAKLLRIDPTYIEKKVEVLTNEEKYLILKEVFKLEPILSKLDLNVTQKQILLGELIGVSDKTIRNYEKSISNKTHLEKLEKANNYIKELKNKTISR</sequence>
<comment type="caution">
    <text evidence="1">The sequence shown here is derived from an EMBL/GenBank/DDBJ whole genome shotgun (WGS) entry which is preliminary data.</text>
</comment>
<keyword evidence="2" id="KW-1185">Reference proteome</keyword>
<protein>
    <submittedName>
        <fullName evidence="1">Uncharacterized protein</fullName>
    </submittedName>
</protein>
<name>A0ABX1WLL8_9FLAO</name>
<accession>A0ABX1WLL8</accession>
<evidence type="ECO:0000313" key="2">
    <source>
        <dbReference type="Proteomes" id="UP000580344"/>
    </source>
</evidence>
<dbReference type="EMBL" id="JABFOQ010000010">
    <property type="protein sequence ID" value="NOJ75388.1"/>
    <property type="molecule type" value="Genomic_DNA"/>
</dbReference>